<keyword evidence="1" id="KW-0472">Membrane</keyword>
<feature type="domain" description="Putative Flp pilus-assembly TadG-like N-terminal" evidence="2">
    <location>
        <begin position="16"/>
        <end position="62"/>
    </location>
</feature>
<keyword evidence="1" id="KW-1133">Transmembrane helix</keyword>
<accession>A0A132MLS2</accession>
<evidence type="ECO:0000313" key="3">
    <source>
        <dbReference type="EMBL" id="KWW98814.1"/>
    </source>
</evidence>
<evidence type="ECO:0000256" key="1">
    <source>
        <dbReference type="SAM" id="Phobius"/>
    </source>
</evidence>
<dbReference type="PATRIC" id="fig|1469144.10.peg.538"/>
<gene>
    <name evidence="3" type="ORF">LI90_443</name>
</gene>
<sequence>MSHGGDAGGAGGRDRGAATVYATALIGVVWLAGLATLTVTRAVEARHRAGAAADLAALAAADRALDGATTACAAAGMVVKAHQAHLATCTLRGEIAEVTAEVRLPGVLALIPPARVRARAGPIEEVPAGVPYRVQHAAVP</sequence>
<organism evidence="3 4">
    <name type="scientific">Carbonactinospora thermoautotrophica</name>
    <dbReference type="NCBI Taxonomy" id="1469144"/>
    <lineage>
        <taxon>Bacteria</taxon>
        <taxon>Bacillati</taxon>
        <taxon>Actinomycetota</taxon>
        <taxon>Actinomycetes</taxon>
        <taxon>Kitasatosporales</taxon>
        <taxon>Carbonactinosporaceae</taxon>
        <taxon>Carbonactinospora</taxon>
    </lineage>
</organism>
<dbReference type="InterPro" id="IPR021202">
    <property type="entry name" value="Rv3654c-like"/>
</dbReference>
<keyword evidence="1" id="KW-0812">Transmembrane</keyword>
<dbReference type="Pfam" id="PF13400">
    <property type="entry name" value="Tad"/>
    <property type="match status" value="1"/>
</dbReference>
<protein>
    <submittedName>
        <fullName evidence="3">Membrane spanning protein</fullName>
    </submittedName>
</protein>
<dbReference type="Proteomes" id="UP000070188">
    <property type="component" value="Unassembled WGS sequence"/>
</dbReference>
<proteinExistence type="predicted"/>
<dbReference type="InterPro" id="IPR028087">
    <property type="entry name" value="Tad_N"/>
</dbReference>
<evidence type="ECO:0000259" key="2">
    <source>
        <dbReference type="Pfam" id="PF13400"/>
    </source>
</evidence>
<dbReference type="STRING" id="1469144.LI90_443"/>
<dbReference type="NCBIfam" id="TIGR03816">
    <property type="entry name" value="tadE_like_DECH"/>
    <property type="match status" value="1"/>
</dbReference>
<dbReference type="RefSeq" id="WP_066883719.1">
    <property type="nucleotide sequence ID" value="NZ_LAXD01000001.1"/>
</dbReference>
<feature type="transmembrane region" description="Helical" evidence="1">
    <location>
        <begin position="20"/>
        <end position="39"/>
    </location>
</feature>
<comment type="caution">
    <text evidence="3">The sequence shown here is derived from an EMBL/GenBank/DDBJ whole genome shotgun (WGS) entry which is preliminary data.</text>
</comment>
<evidence type="ECO:0000313" key="4">
    <source>
        <dbReference type="Proteomes" id="UP000070188"/>
    </source>
</evidence>
<reference evidence="4" key="1">
    <citation type="submission" date="2015-04" db="EMBL/GenBank/DDBJ databases">
        <title>Physiological reanalysis, assessment of diazotrophy, and genome sequences of multiple isolates of Streptomyces thermoautotrophicus.</title>
        <authorList>
            <person name="MacKellar D.C."/>
            <person name="Lieber L."/>
            <person name="Norman J."/>
            <person name="Bolger A."/>
            <person name="Tobin C."/>
            <person name="Murray J.W."/>
            <person name="Chang R."/>
            <person name="Ford T."/>
            <person name="Nguyen P.Q."/>
            <person name="Woodward J."/>
            <person name="Permingeat H."/>
            <person name="Joshi N.S."/>
            <person name="Silver P.A."/>
            <person name="Usadel B."/>
            <person name="Rutherford A.W."/>
            <person name="Friesen M."/>
            <person name="Prell J."/>
        </authorList>
    </citation>
    <scope>NUCLEOTIDE SEQUENCE [LARGE SCALE GENOMIC DNA]</scope>
    <source>
        <strain evidence="4">H1</strain>
    </source>
</reference>
<dbReference type="EMBL" id="LAXD01000001">
    <property type="protein sequence ID" value="KWW98814.1"/>
    <property type="molecule type" value="Genomic_DNA"/>
</dbReference>
<name>A0A132MLS2_9ACTN</name>
<keyword evidence="4" id="KW-1185">Reference proteome</keyword>
<dbReference type="AlphaFoldDB" id="A0A132MLS2"/>